<dbReference type="EMBL" id="SJSL01000002">
    <property type="protein sequence ID" value="TCD01255.1"/>
    <property type="molecule type" value="Genomic_DNA"/>
</dbReference>
<accession>A0A4R0NPU1</accession>
<dbReference type="OrthoDB" id="824130at2"/>
<keyword evidence="2" id="KW-1185">Reference proteome</keyword>
<dbReference type="RefSeq" id="WP_131595947.1">
    <property type="nucleotide sequence ID" value="NZ_SJSL01000002.1"/>
</dbReference>
<evidence type="ECO:0000313" key="2">
    <source>
        <dbReference type="Proteomes" id="UP000293347"/>
    </source>
</evidence>
<dbReference type="Proteomes" id="UP000293347">
    <property type="component" value="Unassembled WGS sequence"/>
</dbReference>
<reference evidence="1 2" key="1">
    <citation type="submission" date="2019-02" db="EMBL/GenBank/DDBJ databases">
        <title>Pedobacter sp. RP-1-14 sp. nov., isolated from Arctic soil.</title>
        <authorList>
            <person name="Dahal R.H."/>
        </authorList>
    </citation>
    <scope>NUCLEOTIDE SEQUENCE [LARGE SCALE GENOMIC DNA]</scope>
    <source>
        <strain evidence="1 2">RP-1-14</strain>
    </source>
</reference>
<protein>
    <submittedName>
        <fullName evidence="1">Uncharacterized protein</fullName>
    </submittedName>
</protein>
<gene>
    <name evidence="1" type="ORF">EZ437_10895</name>
</gene>
<comment type="caution">
    <text evidence="1">The sequence shown here is derived from an EMBL/GenBank/DDBJ whole genome shotgun (WGS) entry which is preliminary data.</text>
</comment>
<proteinExistence type="predicted"/>
<name>A0A4R0NPU1_9SPHI</name>
<dbReference type="AlphaFoldDB" id="A0A4R0NPU1"/>
<evidence type="ECO:0000313" key="1">
    <source>
        <dbReference type="EMBL" id="TCD01255.1"/>
    </source>
</evidence>
<sequence length="86" mass="9699">MSKKKLFDPNPLHLTAFNENLEMIEGYKNKEGFAVFQVDLTTDLSIASIKILKKFQNHALTKAVFDSMKKDLALSKPENKTTANPT</sequence>
<organism evidence="1 2">
    <name type="scientific">Pedobacter psychroterrae</name>
    <dbReference type="NCBI Taxonomy" id="2530453"/>
    <lineage>
        <taxon>Bacteria</taxon>
        <taxon>Pseudomonadati</taxon>
        <taxon>Bacteroidota</taxon>
        <taxon>Sphingobacteriia</taxon>
        <taxon>Sphingobacteriales</taxon>
        <taxon>Sphingobacteriaceae</taxon>
        <taxon>Pedobacter</taxon>
    </lineage>
</organism>